<gene>
    <name evidence="1" type="ORF">GPL20_27980</name>
</gene>
<evidence type="ECO:0000313" key="2">
    <source>
        <dbReference type="Proteomes" id="UP000449969"/>
    </source>
</evidence>
<protein>
    <submittedName>
        <fullName evidence="1">Uncharacterized protein</fullName>
    </submittedName>
</protein>
<accession>A0A844TCP5</accession>
<keyword evidence="2" id="KW-1185">Reference proteome</keyword>
<dbReference type="EMBL" id="WQNE01000028">
    <property type="protein sequence ID" value="MVT76838.1"/>
    <property type="molecule type" value="Genomic_DNA"/>
</dbReference>
<evidence type="ECO:0000313" key="1">
    <source>
        <dbReference type="EMBL" id="MVT76838.1"/>
    </source>
</evidence>
<dbReference type="AlphaFoldDB" id="A0A844TCP5"/>
<dbReference type="Proteomes" id="UP000449969">
    <property type="component" value="Unassembled WGS sequence"/>
</dbReference>
<organism evidence="1 2">
    <name type="scientific">Bradyrhizobium cajani</name>
    <dbReference type="NCBI Taxonomy" id="1928661"/>
    <lineage>
        <taxon>Bacteria</taxon>
        <taxon>Pseudomonadati</taxon>
        <taxon>Pseudomonadota</taxon>
        <taxon>Alphaproteobacteria</taxon>
        <taxon>Hyphomicrobiales</taxon>
        <taxon>Nitrobacteraceae</taxon>
        <taxon>Bradyrhizobium</taxon>
    </lineage>
</organism>
<reference evidence="1 2" key="1">
    <citation type="submission" date="2019-12" db="EMBL/GenBank/DDBJ databases">
        <title>Draft genome sequences Bradyrhizobium cajani AMBPC1010, Bradyrhizobium pachyrhizi AMBPC1040 and Bradyrhizobium yuanmingense ALSPC3051, three plant growth promoting strains isolated from nodules of Cajanus cajan L. in Dominican Republic.</title>
        <authorList>
            <person name="Flores-Felix J.D."/>
            <person name="Araujo J."/>
            <person name="Diaz-Alcantara C."/>
            <person name="Gonzalez-Andres F."/>
            <person name="Velazquez E."/>
        </authorList>
    </citation>
    <scope>NUCLEOTIDE SEQUENCE [LARGE SCALE GENOMIC DNA]</scope>
    <source>
        <strain evidence="1 2">1010</strain>
    </source>
</reference>
<name>A0A844TCP5_9BRAD</name>
<proteinExistence type="predicted"/>
<dbReference type="OrthoDB" id="8255600at2"/>
<comment type="caution">
    <text evidence="1">The sequence shown here is derived from an EMBL/GenBank/DDBJ whole genome shotgun (WGS) entry which is preliminary data.</text>
</comment>
<sequence>MARCRPLPPLRSDPIRADGLKRDEIGMSRHRALGCCLSMIFSENRCALFRIML</sequence>